<sequence>MPQLLQPDTGQRGEDGGSRPKEDDKEEQQEQLTTVEEHERQLADERMDERGSRSSKGEANDKEQRASATSEQGKHEGADEKKEPRYGSESEAEAASITGDDEQSQDEKSLLVDKQGEAGEEASQASSTEEAKLAKSKTEIPTAEIWTALVSALKAHPKGTYLVEWKSTVKALFKVEHERLPIRSHLVPQQKQRYPNLTDAEVTHLLEFIAVAQEKEQMHPNNESAQMDSSTSA</sequence>
<feature type="compositionally biased region" description="Basic and acidic residues" evidence="1">
    <location>
        <begin position="105"/>
        <end position="117"/>
    </location>
</feature>
<gene>
    <name evidence="2" type="ORF">PHMEG_00015081</name>
</gene>
<protein>
    <submittedName>
        <fullName evidence="2">Uncharacterized protein</fullName>
    </submittedName>
</protein>
<evidence type="ECO:0000256" key="1">
    <source>
        <dbReference type="SAM" id="MobiDB-lite"/>
    </source>
</evidence>
<name>A0A225W496_9STRA</name>
<comment type="caution">
    <text evidence="2">The sequence shown here is derived from an EMBL/GenBank/DDBJ whole genome shotgun (WGS) entry which is preliminary data.</text>
</comment>
<feature type="compositionally biased region" description="Basic and acidic residues" evidence="1">
    <location>
        <begin position="72"/>
        <end position="88"/>
    </location>
</feature>
<keyword evidence="3" id="KW-1185">Reference proteome</keyword>
<evidence type="ECO:0000313" key="2">
    <source>
        <dbReference type="EMBL" id="OWZ11837.1"/>
    </source>
</evidence>
<feature type="compositionally biased region" description="Basic and acidic residues" evidence="1">
    <location>
        <begin position="35"/>
        <end position="65"/>
    </location>
</feature>
<feature type="region of interest" description="Disordered" evidence="1">
    <location>
        <begin position="1"/>
        <end position="139"/>
    </location>
</feature>
<dbReference type="EMBL" id="NBNE01002013">
    <property type="protein sequence ID" value="OWZ11837.1"/>
    <property type="molecule type" value="Genomic_DNA"/>
</dbReference>
<dbReference type="Proteomes" id="UP000198211">
    <property type="component" value="Unassembled WGS sequence"/>
</dbReference>
<evidence type="ECO:0000313" key="3">
    <source>
        <dbReference type="Proteomes" id="UP000198211"/>
    </source>
</evidence>
<dbReference type="OrthoDB" id="10504960at2759"/>
<reference evidence="3" key="1">
    <citation type="submission" date="2017-03" db="EMBL/GenBank/DDBJ databases">
        <title>Phytopthora megakarya and P. palmivora, two closely related causual agents of cacao black pod achieved similar genome size and gene model numbers by different mechanisms.</title>
        <authorList>
            <person name="Ali S."/>
            <person name="Shao J."/>
            <person name="Larry D.J."/>
            <person name="Kronmiller B."/>
            <person name="Shen D."/>
            <person name="Strem M.D."/>
            <person name="Melnick R.L."/>
            <person name="Guiltinan M.J."/>
            <person name="Tyler B.M."/>
            <person name="Meinhardt L.W."/>
            <person name="Bailey B.A."/>
        </authorList>
    </citation>
    <scope>NUCLEOTIDE SEQUENCE [LARGE SCALE GENOMIC DNA]</scope>
    <source>
        <strain evidence="3">zdho120</strain>
    </source>
</reference>
<dbReference type="AlphaFoldDB" id="A0A225W496"/>
<proteinExistence type="predicted"/>
<feature type="compositionally biased region" description="Basic and acidic residues" evidence="1">
    <location>
        <begin position="11"/>
        <end position="23"/>
    </location>
</feature>
<accession>A0A225W496</accession>
<feature type="compositionally biased region" description="Basic and acidic residues" evidence="1">
    <location>
        <begin position="129"/>
        <end position="138"/>
    </location>
</feature>
<organism evidence="2 3">
    <name type="scientific">Phytophthora megakarya</name>
    <dbReference type="NCBI Taxonomy" id="4795"/>
    <lineage>
        <taxon>Eukaryota</taxon>
        <taxon>Sar</taxon>
        <taxon>Stramenopiles</taxon>
        <taxon>Oomycota</taxon>
        <taxon>Peronosporomycetes</taxon>
        <taxon>Peronosporales</taxon>
        <taxon>Peronosporaceae</taxon>
        <taxon>Phytophthora</taxon>
    </lineage>
</organism>